<dbReference type="InParanoid" id="A0A5C3P9T8"/>
<protein>
    <submittedName>
        <fullName evidence="1">Uncharacterized protein</fullName>
    </submittedName>
</protein>
<keyword evidence="2" id="KW-1185">Reference proteome</keyword>
<name>A0A5C3P9T8_9APHY</name>
<dbReference type="EMBL" id="ML211241">
    <property type="protein sequence ID" value="TFK85659.1"/>
    <property type="molecule type" value="Genomic_DNA"/>
</dbReference>
<dbReference type="Proteomes" id="UP000308197">
    <property type="component" value="Unassembled WGS sequence"/>
</dbReference>
<sequence>MAPASLDPIAAFRCRPLSRSHKYCFHHPRPDAVERHDRRGVSLLRLGSGCRCIFLTVRSCTAFSALSAHALCGRKLDARSRDASRACQSHNLSGHVCPF</sequence>
<dbReference type="AlphaFoldDB" id="A0A5C3P9T8"/>
<evidence type="ECO:0000313" key="1">
    <source>
        <dbReference type="EMBL" id="TFK85659.1"/>
    </source>
</evidence>
<proteinExistence type="predicted"/>
<organism evidence="1 2">
    <name type="scientific">Polyporus arcularius HHB13444</name>
    <dbReference type="NCBI Taxonomy" id="1314778"/>
    <lineage>
        <taxon>Eukaryota</taxon>
        <taxon>Fungi</taxon>
        <taxon>Dikarya</taxon>
        <taxon>Basidiomycota</taxon>
        <taxon>Agaricomycotina</taxon>
        <taxon>Agaricomycetes</taxon>
        <taxon>Polyporales</taxon>
        <taxon>Polyporaceae</taxon>
        <taxon>Polyporus</taxon>
    </lineage>
</organism>
<reference evidence="1 2" key="1">
    <citation type="journal article" date="2019" name="Nat. Ecol. Evol.">
        <title>Megaphylogeny resolves global patterns of mushroom evolution.</title>
        <authorList>
            <person name="Varga T."/>
            <person name="Krizsan K."/>
            <person name="Foldi C."/>
            <person name="Dima B."/>
            <person name="Sanchez-Garcia M."/>
            <person name="Sanchez-Ramirez S."/>
            <person name="Szollosi G.J."/>
            <person name="Szarkandi J.G."/>
            <person name="Papp V."/>
            <person name="Albert L."/>
            <person name="Andreopoulos W."/>
            <person name="Angelini C."/>
            <person name="Antonin V."/>
            <person name="Barry K.W."/>
            <person name="Bougher N.L."/>
            <person name="Buchanan P."/>
            <person name="Buyck B."/>
            <person name="Bense V."/>
            <person name="Catcheside P."/>
            <person name="Chovatia M."/>
            <person name="Cooper J."/>
            <person name="Damon W."/>
            <person name="Desjardin D."/>
            <person name="Finy P."/>
            <person name="Geml J."/>
            <person name="Haridas S."/>
            <person name="Hughes K."/>
            <person name="Justo A."/>
            <person name="Karasinski D."/>
            <person name="Kautmanova I."/>
            <person name="Kiss B."/>
            <person name="Kocsube S."/>
            <person name="Kotiranta H."/>
            <person name="LaButti K.M."/>
            <person name="Lechner B.E."/>
            <person name="Liimatainen K."/>
            <person name="Lipzen A."/>
            <person name="Lukacs Z."/>
            <person name="Mihaltcheva S."/>
            <person name="Morgado L.N."/>
            <person name="Niskanen T."/>
            <person name="Noordeloos M.E."/>
            <person name="Ohm R.A."/>
            <person name="Ortiz-Santana B."/>
            <person name="Ovrebo C."/>
            <person name="Racz N."/>
            <person name="Riley R."/>
            <person name="Savchenko A."/>
            <person name="Shiryaev A."/>
            <person name="Soop K."/>
            <person name="Spirin V."/>
            <person name="Szebenyi C."/>
            <person name="Tomsovsky M."/>
            <person name="Tulloss R.E."/>
            <person name="Uehling J."/>
            <person name="Grigoriev I.V."/>
            <person name="Vagvolgyi C."/>
            <person name="Papp T."/>
            <person name="Martin F.M."/>
            <person name="Miettinen O."/>
            <person name="Hibbett D.S."/>
            <person name="Nagy L.G."/>
        </authorList>
    </citation>
    <scope>NUCLEOTIDE SEQUENCE [LARGE SCALE GENOMIC DNA]</scope>
    <source>
        <strain evidence="1 2">HHB13444</strain>
    </source>
</reference>
<accession>A0A5C3P9T8</accession>
<gene>
    <name evidence="1" type="ORF">K466DRAFT_180808</name>
</gene>
<evidence type="ECO:0000313" key="2">
    <source>
        <dbReference type="Proteomes" id="UP000308197"/>
    </source>
</evidence>